<dbReference type="Gene3D" id="3.90.660.10">
    <property type="match status" value="1"/>
</dbReference>
<sequence>MGVQVNTFRGRYAAEVTKNYVRSRLEHAKKLRPDAATLPRPGIKLPSDAKKKPLPEKSPFGKVCIVGAGVSGTFMAWMLTYLGIEYDLLESSDHTGGRVKTHEFPDDEECKHNYYDVGAMRIPLIDSNLPTRAVIEALNIPHSDYILSNPEVPNYFYRNYNIDKTKADEDFNNVVGPFVELLNINFNAGFDLLVNLKFDDMSTREVFRRLNYQFKESQTLETFNTGTGLFDQSFTETVLDTADFPDGAEWWRVEGGMIKLVEAMEGKIKTKAKLNSTVQGYKMVKNGDKELVEVEWVNKAGKVHTDTYSALFNSTTLGALSRINLNGLGSKEQREAIRSLAYDSSTKVGIKFKTAWWLEEGRVASRGGVSGTDLPIRVVAYPPWAGIGEDTFKNKLDDPKKPTVLIASYTWHQDAVRIGSMTADSNADHSDVLKLVLRNLVELYHEKNPDITYEWLYSQVVDWHTFSWQNDSHSSGAFALFGPGQFTHLYPHLLKALEGSNNSMFIIGEHASAHHAWIAGALYSSATSLYVWLRGLGVEGSEYAAHLVHPDEPNLPFASSVSLRDGPKGLQKQIIGLQTNDKESKLSYNSWRAIRGYCERLGMPLEQIDSVPHYDDAGILPHEMVPLLGLTSRKFAMFVGGREDKVEAPEAALPQVEILNSGIPDELDENAAYWMAQLSLNKPTDSLFNSSS</sequence>
<evidence type="ECO:0000259" key="4">
    <source>
        <dbReference type="Pfam" id="PF01593"/>
    </source>
</evidence>
<accession>A0A9W4UW12</accession>
<reference evidence="5" key="1">
    <citation type="submission" date="2023-01" db="EMBL/GenBank/DDBJ databases">
        <authorList>
            <person name="Van Ghelder C."/>
            <person name="Rancurel C."/>
        </authorList>
    </citation>
    <scope>NUCLEOTIDE SEQUENCE</scope>
    <source>
        <strain evidence="5">CNCM I-4278</strain>
    </source>
</reference>
<dbReference type="GO" id="GO:0003682">
    <property type="term" value="F:chromatin binding"/>
    <property type="evidence" value="ECO:0007669"/>
    <property type="project" value="TreeGrafter"/>
</dbReference>
<proteinExistence type="inferred from homology"/>
<dbReference type="InterPro" id="IPR002937">
    <property type="entry name" value="Amino_oxidase"/>
</dbReference>
<dbReference type="Gene3D" id="3.50.50.60">
    <property type="entry name" value="FAD/NAD(P)-binding domain"/>
    <property type="match status" value="1"/>
</dbReference>
<dbReference type="Gene3D" id="1.10.10.1620">
    <property type="match status" value="1"/>
</dbReference>
<dbReference type="EMBL" id="CAOQHR010000012">
    <property type="protein sequence ID" value="CAI6341398.1"/>
    <property type="molecule type" value="Genomic_DNA"/>
</dbReference>
<keyword evidence="2" id="KW-0560">Oxidoreductase</keyword>
<evidence type="ECO:0000313" key="6">
    <source>
        <dbReference type="Proteomes" id="UP001152607"/>
    </source>
</evidence>
<organism evidence="5 6">
    <name type="scientific">Periconia digitata</name>
    <dbReference type="NCBI Taxonomy" id="1303443"/>
    <lineage>
        <taxon>Eukaryota</taxon>
        <taxon>Fungi</taxon>
        <taxon>Dikarya</taxon>
        <taxon>Ascomycota</taxon>
        <taxon>Pezizomycotina</taxon>
        <taxon>Dothideomycetes</taxon>
        <taxon>Pleosporomycetidae</taxon>
        <taxon>Pleosporales</taxon>
        <taxon>Massarineae</taxon>
        <taxon>Periconiaceae</taxon>
        <taxon>Periconia</taxon>
    </lineage>
</organism>
<dbReference type="InterPro" id="IPR050281">
    <property type="entry name" value="Flavin_monoamine_oxidase"/>
</dbReference>
<dbReference type="GO" id="GO:0006338">
    <property type="term" value="P:chromatin remodeling"/>
    <property type="evidence" value="ECO:0007669"/>
    <property type="project" value="TreeGrafter"/>
</dbReference>
<dbReference type="GO" id="GO:0016491">
    <property type="term" value="F:oxidoreductase activity"/>
    <property type="evidence" value="ECO:0007669"/>
    <property type="project" value="UniProtKB-KW"/>
</dbReference>
<dbReference type="InterPro" id="IPR036188">
    <property type="entry name" value="FAD/NAD-bd_sf"/>
</dbReference>
<dbReference type="PANTHER" id="PTHR10742:SF386">
    <property type="entry name" value="LYSINE-SPECIFIC HISTONE DEMETHYLASE 1A"/>
    <property type="match status" value="1"/>
</dbReference>
<dbReference type="AlphaFoldDB" id="A0A9W4UW12"/>
<evidence type="ECO:0000313" key="5">
    <source>
        <dbReference type="EMBL" id="CAI6341398.1"/>
    </source>
</evidence>
<feature type="domain" description="Amine oxidase" evidence="4">
    <location>
        <begin position="74"/>
        <end position="524"/>
    </location>
</feature>
<dbReference type="OrthoDB" id="7777654at2759"/>
<evidence type="ECO:0000256" key="3">
    <source>
        <dbReference type="SAM" id="MobiDB-lite"/>
    </source>
</evidence>
<feature type="region of interest" description="Disordered" evidence="3">
    <location>
        <begin position="31"/>
        <end position="54"/>
    </location>
</feature>
<dbReference type="SUPFAM" id="SSF51905">
    <property type="entry name" value="FAD/NAD(P)-binding domain"/>
    <property type="match status" value="1"/>
</dbReference>
<protein>
    <recommendedName>
        <fullName evidence="4">Amine oxidase domain-containing protein</fullName>
    </recommendedName>
</protein>
<evidence type="ECO:0000256" key="1">
    <source>
        <dbReference type="ARBA" id="ARBA00005995"/>
    </source>
</evidence>
<keyword evidence="6" id="KW-1185">Reference proteome</keyword>
<comment type="similarity">
    <text evidence="1">Belongs to the flavin monoamine oxidase family.</text>
</comment>
<dbReference type="PANTHER" id="PTHR10742">
    <property type="entry name" value="FLAVIN MONOAMINE OXIDASE"/>
    <property type="match status" value="1"/>
</dbReference>
<gene>
    <name evidence="5" type="ORF">PDIGIT_LOCUS14595</name>
</gene>
<name>A0A9W4UW12_9PLEO</name>
<dbReference type="Proteomes" id="UP001152607">
    <property type="component" value="Unassembled WGS sequence"/>
</dbReference>
<dbReference type="Pfam" id="PF01593">
    <property type="entry name" value="Amino_oxidase"/>
    <property type="match status" value="1"/>
</dbReference>
<evidence type="ECO:0000256" key="2">
    <source>
        <dbReference type="ARBA" id="ARBA00023002"/>
    </source>
</evidence>
<dbReference type="SUPFAM" id="SSF54373">
    <property type="entry name" value="FAD-linked reductases, C-terminal domain"/>
    <property type="match status" value="1"/>
</dbReference>
<dbReference type="GO" id="GO:0050660">
    <property type="term" value="F:flavin adenine dinucleotide binding"/>
    <property type="evidence" value="ECO:0007669"/>
    <property type="project" value="TreeGrafter"/>
</dbReference>
<comment type="caution">
    <text evidence="5">The sequence shown here is derived from an EMBL/GenBank/DDBJ whole genome shotgun (WGS) entry which is preliminary data.</text>
</comment>